<protein>
    <submittedName>
        <fullName evidence="1">Uncharacterized protein</fullName>
    </submittedName>
</protein>
<dbReference type="AlphaFoldDB" id="A0A1X3DMD3"/>
<name>A0A1X3DMD3_9NEIS</name>
<comment type="caution">
    <text evidence="1">The sequence shown here is derived from an EMBL/GenBank/DDBJ whole genome shotgun (WGS) entry which is preliminary data.</text>
</comment>
<dbReference type="Proteomes" id="UP000193303">
    <property type="component" value="Unassembled WGS sequence"/>
</dbReference>
<accession>A0A1X3DMD3</accession>
<proteinExistence type="predicted"/>
<evidence type="ECO:0000313" key="1">
    <source>
        <dbReference type="EMBL" id="OSI25050.1"/>
    </source>
</evidence>
<evidence type="ECO:0000313" key="2">
    <source>
        <dbReference type="Proteomes" id="UP000193303"/>
    </source>
</evidence>
<sequence>MKVYLALYKGRKSGCGIGTWLARIQDSIIRIITNSSYSHCEIAIVEEVKQYPSVPSVYTCYSSSARDGGVRRKLMSLPSDKWDLIHLPLDVAERVESFYRHTKGNKYDILGVTAFVLPFINQIAGSWFCSEWCACAIGYPNPSQYSPQSLYAAILTQASNDNRTHKIIA</sequence>
<dbReference type="RefSeq" id="WP_085357814.1">
    <property type="nucleotide sequence ID" value="NZ_MTAB01000002.1"/>
</dbReference>
<dbReference type="OrthoDB" id="95478at2"/>
<reference evidence="2" key="1">
    <citation type="submission" date="2017-01" db="EMBL/GenBank/DDBJ databases">
        <authorList>
            <person name="Mah S.A."/>
            <person name="Swanson W.J."/>
            <person name="Moy G.W."/>
            <person name="Vacquier V.D."/>
        </authorList>
    </citation>
    <scope>NUCLEOTIDE SEQUENCE [LARGE SCALE GENOMIC DNA]</scope>
    <source>
        <strain evidence="2">124861</strain>
    </source>
</reference>
<dbReference type="Gene3D" id="3.90.1720.10">
    <property type="entry name" value="endopeptidase domain like (from Nostoc punctiforme)"/>
    <property type="match status" value="1"/>
</dbReference>
<organism evidence="1 2">
    <name type="scientific">Neisseria dumasiana</name>
    <dbReference type="NCBI Taxonomy" id="1931275"/>
    <lineage>
        <taxon>Bacteria</taxon>
        <taxon>Pseudomonadati</taxon>
        <taxon>Pseudomonadota</taxon>
        <taxon>Betaproteobacteria</taxon>
        <taxon>Neisseriales</taxon>
        <taxon>Neisseriaceae</taxon>
        <taxon>Neisseria</taxon>
    </lineage>
</organism>
<dbReference type="EMBL" id="MTAB01000002">
    <property type="protein sequence ID" value="OSI25050.1"/>
    <property type="molecule type" value="Genomic_DNA"/>
</dbReference>
<gene>
    <name evidence="1" type="ORF">BV912_01345</name>
</gene>